<keyword evidence="1" id="KW-0472">Membrane</keyword>
<keyword evidence="1" id="KW-1133">Transmembrane helix</keyword>
<gene>
    <name evidence="2" type="ORF">LR394_27140</name>
</gene>
<dbReference type="EMBL" id="JAJOMB010000017">
    <property type="protein sequence ID" value="MCD5314589.1"/>
    <property type="molecule type" value="Genomic_DNA"/>
</dbReference>
<accession>A0A9X1SWC0</accession>
<evidence type="ECO:0000313" key="3">
    <source>
        <dbReference type="Proteomes" id="UP001138997"/>
    </source>
</evidence>
<protein>
    <submittedName>
        <fullName evidence="2">Uncharacterized protein</fullName>
    </submittedName>
</protein>
<dbReference type="RefSeq" id="WP_231447249.1">
    <property type="nucleotide sequence ID" value="NZ_JAJOMB010000017.1"/>
</dbReference>
<feature type="transmembrane region" description="Helical" evidence="1">
    <location>
        <begin position="33"/>
        <end position="50"/>
    </location>
</feature>
<feature type="transmembrane region" description="Helical" evidence="1">
    <location>
        <begin position="9"/>
        <end position="27"/>
    </location>
</feature>
<name>A0A9X1SWC0_9ACTN</name>
<comment type="caution">
    <text evidence="2">The sequence shown here is derived from an EMBL/GenBank/DDBJ whole genome shotgun (WGS) entry which is preliminary data.</text>
</comment>
<keyword evidence="1" id="KW-0812">Transmembrane</keyword>
<evidence type="ECO:0000256" key="1">
    <source>
        <dbReference type="SAM" id="Phobius"/>
    </source>
</evidence>
<keyword evidence="3" id="KW-1185">Reference proteome</keyword>
<dbReference type="Proteomes" id="UP001138997">
    <property type="component" value="Unassembled WGS sequence"/>
</dbReference>
<sequence>MTKEQRLRIIFWSVFGFLGMVRAVYGAINGDTFGLVFGLLWLAFGGWKAWDEAKKIDEEALGRPRMQKQPDRPAKNKRK</sequence>
<organism evidence="2 3">
    <name type="scientific">Kineosporia babensis</name>
    <dbReference type="NCBI Taxonomy" id="499548"/>
    <lineage>
        <taxon>Bacteria</taxon>
        <taxon>Bacillati</taxon>
        <taxon>Actinomycetota</taxon>
        <taxon>Actinomycetes</taxon>
        <taxon>Kineosporiales</taxon>
        <taxon>Kineosporiaceae</taxon>
        <taxon>Kineosporia</taxon>
    </lineage>
</organism>
<evidence type="ECO:0000313" key="2">
    <source>
        <dbReference type="EMBL" id="MCD5314589.1"/>
    </source>
</evidence>
<reference evidence="2" key="1">
    <citation type="submission" date="2021-11" db="EMBL/GenBank/DDBJ databases">
        <title>Streptomyces corallinus and Kineosporia corallina sp. nov., two new coral-derived marine actinobacteria.</title>
        <authorList>
            <person name="Buangrab K."/>
            <person name="Sutthacheep M."/>
            <person name="Yeemin T."/>
            <person name="Harunari E."/>
            <person name="Igarashi Y."/>
            <person name="Sripreechasak P."/>
            <person name="Kanchanasin P."/>
            <person name="Tanasupawat S."/>
            <person name="Phongsopitanun W."/>
        </authorList>
    </citation>
    <scope>NUCLEOTIDE SEQUENCE</scope>
    <source>
        <strain evidence="2">JCM 31032</strain>
    </source>
</reference>
<proteinExistence type="predicted"/>
<dbReference type="AlphaFoldDB" id="A0A9X1SWC0"/>